<dbReference type="Gene3D" id="3.40.50.300">
    <property type="entry name" value="P-loop containing nucleotide triphosphate hydrolases"/>
    <property type="match status" value="2"/>
</dbReference>
<keyword evidence="4" id="KW-0067">ATP-binding</keyword>
<dbReference type="VEuPathDB" id="FungiDB:Z519_10836"/>
<dbReference type="InterPro" id="IPR050611">
    <property type="entry name" value="ABCF"/>
</dbReference>
<dbReference type="RefSeq" id="XP_016615458.1">
    <property type="nucleotide sequence ID" value="XM_016768551.1"/>
</dbReference>
<organism evidence="7 8">
    <name type="scientific">Cladophialophora bantiana (strain ATCC 10958 / CBS 173.52 / CDC B-1940 / NIH 8579)</name>
    <name type="common">Xylohypha bantiana</name>
    <dbReference type="NCBI Taxonomy" id="1442370"/>
    <lineage>
        <taxon>Eukaryota</taxon>
        <taxon>Fungi</taxon>
        <taxon>Dikarya</taxon>
        <taxon>Ascomycota</taxon>
        <taxon>Pezizomycotina</taxon>
        <taxon>Eurotiomycetes</taxon>
        <taxon>Chaetothyriomycetidae</taxon>
        <taxon>Chaetothyriales</taxon>
        <taxon>Herpotrichiellaceae</taxon>
        <taxon>Cladophialophora</taxon>
    </lineage>
</organism>
<proteinExistence type="predicted"/>
<dbReference type="InterPro" id="IPR003593">
    <property type="entry name" value="AAA+_ATPase"/>
</dbReference>
<accession>A0A0D2HW30</accession>
<sequence length="1364" mass="151048">MPKLSKIGLSTSSLRDGTIVVTSQQSRFHVDAVDAPTSKDIDVKDLTLSVGGRDLLDHAHLRIVEGVHYVLAGRNGTGKSSLLRALAERRVPGVPRNLRLLLLGQIRVSSDVLAESDETESDTLKVLEHVTRSDRRRERLAAVLEDKAHSNKIVTTVRSLQLEQAKQELAEARLIAARRSGARGLKARQVLIEREKEVQEAQKRYDEAESAEDEPEATRIGLDMLEATRLALEAMDAGSTEARARTILLGLRFSEEQIEKPVKSLSGGWQTRCDLACALIQKTDVLMLDEPTNFLDLPAIVWLERYITKSLAATTVIVVTHDRDFADAIADEVLLVRLAPAKTLEVFKGNLTEYESEKRRQIRRMTKMAEAQERQTEHMKETIAKNVKAAKRTGDDKKLKQAASRRKKLEERTGLEVGQRGGRFKLNRDLAGWHSSNRDGIEIPEFDPPITITLPEQPEPLRHTGPLFNFDRVSYTYPKSGVWTLKDIDLAMHPGERVGLAGLNGSGKSTLVKLLMGAATGQDPRPTKGSITVHSKAKFACYSQHAVEELETIGRRDPQRTALSHLMKLPGWTGDEQAARGTLAKLGLRGNTVTDIPLAALSGGQRVRVALAEVFCNSPHLLVLDEVTTHLDADTIDALIEALKLWLGALLVITHDRHFMRCVVDRENPVRTEEEDESSEESDSDAGTPGMVYHVRKAGLRKLERGMQQYEEIVAKTVDKLASAPLQLPQPVLFDPALNYTFPLELTNQTNIPQESEDPIFYPTPLFSVTNGSAIVANAISQVNAILATNATNCTKCLSALEVGQYVAQRVPAMVPDLLVQLCISSGFMSNTSCHENYDAENFGAVYTQVLALGNMSGSDGEYLCNFLSGSFCPRPFTLPSNTTGYFGPKPSNVTVPKPSGKRVKVVHLSDFHIDPRYDVGSEANCSSGLCCRSNNPKSASGHLEIPSPLYGSFRCDSPYFLLTSALESIGPLTGTTFNNQTENDQFAWGIYTGDLVSHESQNELSNNYTQYAEFSIYHMIKSYIPSGPIFAVLGNHDSNPDGIDSPHSLPGNLGQQQSWNWNHVASLWQQNNWIDAQTANEARMHYGAYSINHPKYPKLRIITFNTDFWYRSNLFNYINTTNPDNSGIFKFVAQELQEAESKGERVWLLGHVLSGWDGSNPLPNPTDLFYQIVDRYSPHVIAGVFFGHTHEDQFFIYYSNNGTAQNAAHAVNVGWIGPSVTPLTNLNSGYRMYEVDTGDFSIYNAYTYYANVSAFQTLDPAQTGPVWKFEYSARDTYPVGWPEDAPLNATYWQKVTEAMAANHTLVSIHNTLQGKMSVKTPNCTSTACAEARICYMRSANVALGRQCPQGFGSVQSPFTGKNF</sequence>
<dbReference type="GO" id="GO:0016020">
    <property type="term" value="C:membrane"/>
    <property type="evidence" value="ECO:0007669"/>
    <property type="project" value="UniProtKB-SubCell"/>
</dbReference>
<evidence type="ECO:0000256" key="1">
    <source>
        <dbReference type="ARBA" id="ARBA00004141"/>
    </source>
</evidence>
<keyword evidence="3" id="KW-0547">Nucleotide-binding</keyword>
<dbReference type="InterPro" id="IPR029052">
    <property type="entry name" value="Metallo-depent_PP-like"/>
</dbReference>
<dbReference type="Proteomes" id="UP000053789">
    <property type="component" value="Unassembled WGS sequence"/>
</dbReference>
<dbReference type="GO" id="GO:0016887">
    <property type="term" value="F:ATP hydrolysis activity"/>
    <property type="evidence" value="ECO:0007669"/>
    <property type="project" value="InterPro"/>
</dbReference>
<reference evidence="7" key="1">
    <citation type="submission" date="2015-01" db="EMBL/GenBank/DDBJ databases">
        <title>The Genome Sequence of Cladophialophora bantiana CBS 173.52.</title>
        <authorList>
            <consortium name="The Broad Institute Genomics Platform"/>
            <person name="Cuomo C."/>
            <person name="de Hoog S."/>
            <person name="Gorbushina A."/>
            <person name="Stielow B."/>
            <person name="Teixiera M."/>
            <person name="Abouelleil A."/>
            <person name="Chapman S.B."/>
            <person name="Priest M."/>
            <person name="Young S.K."/>
            <person name="Wortman J."/>
            <person name="Nusbaum C."/>
            <person name="Birren B."/>
        </authorList>
    </citation>
    <scope>NUCLEOTIDE SEQUENCE [LARGE SCALE GENOMIC DNA]</scope>
    <source>
        <strain evidence="7">CBS 173.52</strain>
    </source>
</reference>
<keyword evidence="8" id="KW-1185">Reference proteome</keyword>
<dbReference type="CDD" id="cd03221">
    <property type="entry name" value="ABCF_EF-3"/>
    <property type="match status" value="1"/>
</dbReference>
<keyword evidence="2" id="KW-0677">Repeat</keyword>
<dbReference type="CDD" id="cd00842">
    <property type="entry name" value="MPP_ASMase"/>
    <property type="match status" value="1"/>
</dbReference>
<feature type="domain" description="ABC transporter" evidence="6">
    <location>
        <begin position="41"/>
        <end position="363"/>
    </location>
</feature>
<dbReference type="EMBL" id="KN846998">
    <property type="protein sequence ID" value="KIW88789.1"/>
    <property type="molecule type" value="Genomic_DNA"/>
</dbReference>
<dbReference type="Pfam" id="PF00149">
    <property type="entry name" value="Metallophos"/>
    <property type="match status" value="1"/>
</dbReference>
<feature type="region of interest" description="Disordered" evidence="5">
    <location>
        <begin position="389"/>
        <end position="410"/>
    </location>
</feature>
<dbReference type="InterPro" id="IPR041805">
    <property type="entry name" value="ASMase/PPN1_MPP"/>
</dbReference>
<evidence type="ECO:0000313" key="7">
    <source>
        <dbReference type="EMBL" id="KIW88789.1"/>
    </source>
</evidence>
<dbReference type="OrthoDB" id="282973at2759"/>
<dbReference type="Pfam" id="PF12848">
    <property type="entry name" value="ABC_tran_Xtn"/>
    <property type="match status" value="1"/>
</dbReference>
<evidence type="ECO:0000259" key="6">
    <source>
        <dbReference type="PROSITE" id="PS50893"/>
    </source>
</evidence>
<evidence type="ECO:0000256" key="3">
    <source>
        <dbReference type="ARBA" id="ARBA00022741"/>
    </source>
</evidence>
<evidence type="ECO:0000313" key="8">
    <source>
        <dbReference type="Proteomes" id="UP000053789"/>
    </source>
</evidence>
<evidence type="ECO:0000256" key="2">
    <source>
        <dbReference type="ARBA" id="ARBA00022737"/>
    </source>
</evidence>
<name>A0A0D2HW30_CLAB1</name>
<dbReference type="Gene3D" id="3.60.21.10">
    <property type="match status" value="1"/>
</dbReference>
<dbReference type="InterPro" id="IPR003439">
    <property type="entry name" value="ABC_transporter-like_ATP-bd"/>
</dbReference>
<dbReference type="FunFam" id="3.40.50.300:FF:000011">
    <property type="entry name" value="Putative ABC transporter ATP-binding component"/>
    <property type="match status" value="1"/>
</dbReference>
<dbReference type="PANTHER" id="PTHR19211">
    <property type="entry name" value="ATP-BINDING TRANSPORT PROTEIN-RELATED"/>
    <property type="match status" value="1"/>
</dbReference>
<dbReference type="PROSITE" id="PS50893">
    <property type="entry name" value="ABC_TRANSPORTER_2"/>
    <property type="match status" value="2"/>
</dbReference>
<dbReference type="InterPro" id="IPR004843">
    <property type="entry name" value="Calcineurin-like_PHP"/>
</dbReference>
<dbReference type="InterPro" id="IPR027417">
    <property type="entry name" value="P-loop_NTPase"/>
</dbReference>
<protein>
    <recommendedName>
        <fullName evidence="6">ABC transporter domain-containing protein</fullName>
    </recommendedName>
</protein>
<evidence type="ECO:0000256" key="4">
    <source>
        <dbReference type="ARBA" id="ARBA00022840"/>
    </source>
</evidence>
<dbReference type="SUPFAM" id="SSF52540">
    <property type="entry name" value="P-loop containing nucleoside triphosphate hydrolases"/>
    <property type="match status" value="2"/>
</dbReference>
<dbReference type="PANTHER" id="PTHR19211:SF135">
    <property type="entry name" value="ATPASE, PUTATIVE (AFU_ORTHOLOGUE AFUA_1G16440)-RELATED"/>
    <property type="match status" value="1"/>
</dbReference>
<gene>
    <name evidence="7" type="ORF">Z519_10836</name>
</gene>
<dbReference type="GeneID" id="27703764"/>
<feature type="compositionally biased region" description="Acidic residues" evidence="5">
    <location>
        <begin position="673"/>
        <end position="684"/>
    </location>
</feature>
<dbReference type="InterPro" id="IPR032781">
    <property type="entry name" value="ABC_tran_Xtn"/>
</dbReference>
<evidence type="ECO:0000256" key="5">
    <source>
        <dbReference type="SAM" id="MobiDB-lite"/>
    </source>
</evidence>
<comment type="subcellular location">
    <subcellularLocation>
        <location evidence="1">Membrane</location>
        <topology evidence="1">Multi-pass membrane protein</topology>
    </subcellularLocation>
</comment>
<dbReference type="InterPro" id="IPR017871">
    <property type="entry name" value="ABC_transporter-like_CS"/>
</dbReference>
<feature type="domain" description="ABC transporter" evidence="6">
    <location>
        <begin position="468"/>
        <end position="697"/>
    </location>
</feature>
<dbReference type="SMART" id="SM00382">
    <property type="entry name" value="AAA"/>
    <property type="match status" value="2"/>
</dbReference>
<feature type="region of interest" description="Disordered" evidence="5">
    <location>
        <begin position="668"/>
        <end position="690"/>
    </location>
</feature>
<dbReference type="SUPFAM" id="SSF56300">
    <property type="entry name" value="Metallo-dependent phosphatases"/>
    <property type="match status" value="1"/>
</dbReference>
<dbReference type="PROSITE" id="PS00211">
    <property type="entry name" value="ABC_TRANSPORTER_1"/>
    <property type="match status" value="1"/>
</dbReference>
<dbReference type="GO" id="GO:0005524">
    <property type="term" value="F:ATP binding"/>
    <property type="evidence" value="ECO:0007669"/>
    <property type="project" value="UniProtKB-KW"/>
</dbReference>
<dbReference type="HOGENOM" id="CLU_256777_0_0_1"/>
<dbReference type="Pfam" id="PF00005">
    <property type="entry name" value="ABC_tran"/>
    <property type="match status" value="2"/>
</dbReference>